<dbReference type="InterPro" id="IPR008949">
    <property type="entry name" value="Isoprenoid_synthase_dom_sf"/>
</dbReference>
<feature type="domain" description="Terpene synthase metal-binding" evidence="2">
    <location>
        <begin position="144"/>
        <end position="218"/>
    </location>
</feature>
<protein>
    <submittedName>
        <fullName evidence="3">(-)-camphene/tricyclene synthase, chloroplastic</fullName>
    </submittedName>
</protein>
<name>A0A2G2VB98_CAPBA</name>
<keyword evidence="4" id="KW-1185">Reference proteome</keyword>
<dbReference type="PANTHER" id="PTHR31225">
    <property type="entry name" value="OS04G0344100 PROTEIN-RELATED"/>
    <property type="match status" value="1"/>
</dbReference>
<dbReference type="GO" id="GO:0010333">
    <property type="term" value="F:terpene synthase activity"/>
    <property type="evidence" value="ECO:0007669"/>
    <property type="project" value="InterPro"/>
</dbReference>
<dbReference type="SUPFAM" id="SSF48576">
    <property type="entry name" value="Terpenoid synthases"/>
    <property type="match status" value="1"/>
</dbReference>
<dbReference type="PANTHER" id="PTHR31225:SF201">
    <property type="entry name" value="(-)-CAMPHENE_TRICYCLENE SYNTHASE, CHLOROPLASTIC"/>
    <property type="match status" value="1"/>
</dbReference>
<dbReference type="InterPro" id="IPR050148">
    <property type="entry name" value="Terpene_synthase-like"/>
</dbReference>
<dbReference type="InterPro" id="IPR005630">
    <property type="entry name" value="Terpene_synthase_metal-bd"/>
</dbReference>
<evidence type="ECO:0000259" key="2">
    <source>
        <dbReference type="Pfam" id="PF03936"/>
    </source>
</evidence>
<evidence type="ECO:0000256" key="1">
    <source>
        <dbReference type="ARBA" id="ARBA00022723"/>
    </source>
</evidence>
<dbReference type="AlphaFoldDB" id="A0A2G2VB98"/>
<accession>A0A2G2VB98</accession>
<gene>
    <name evidence="3" type="ORF">CQW23_30143</name>
</gene>
<dbReference type="Proteomes" id="UP000224567">
    <property type="component" value="Unassembled WGS sequence"/>
</dbReference>
<feature type="domain" description="Terpene synthase metal-binding" evidence="2">
    <location>
        <begin position="52"/>
        <end position="137"/>
    </location>
</feature>
<dbReference type="OrthoDB" id="1262932at2759"/>
<proteinExistence type="predicted"/>
<keyword evidence="1" id="KW-0479">Metal-binding</keyword>
<dbReference type="GO" id="GO:0016114">
    <property type="term" value="P:terpenoid biosynthetic process"/>
    <property type="evidence" value="ECO:0007669"/>
    <property type="project" value="InterPro"/>
</dbReference>
<organism evidence="3 4">
    <name type="scientific">Capsicum baccatum</name>
    <name type="common">Peruvian pepper</name>
    <dbReference type="NCBI Taxonomy" id="33114"/>
    <lineage>
        <taxon>Eukaryota</taxon>
        <taxon>Viridiplantae</taxon>
        <taxon>Streptophyta</taxon>
        <taxon>Embryophyta</taxon>
        <taxon>Tracheophyta</taxon>
        <taxon>Spermatophyta</taxon>
        <taxon>Magnoliopsida</taxon>
        <taxon>eudicotyledons</taxon>
        <taxon>Gunneridae</taxon>
        <taxon>Pentapetalae</taxon>
        <taxon>asterids</taxon>
        <taxon>lamiids</taxon>
        <taxon>Solanales</taxon>
        <taxon>Solanaceae</taxon>
        <taxon>Solanoideae</taxon>
        <taxon>Capsiceae</taxon>
        <taxon>Capsicum</taxon>
    </lineage>
</organism>
<dbReference type="Pfam" id="PF03936">
    <property type="entry name" value="Terpene_synth_C"/>
    <property type="match status" value="2"/>
</dbReference>
<dbReference type="GO" id="GO:0000287">
    <property type="term" value="F:magnesium ion binding"/>
    <property type="evidence" value="ECO:0007669"/>
    <property type="project" value="InterPro"/>
</dbReference>
<dbReference type="EMBL" id="MLFT02000047">
    <property type="protein sequence ID" value="PHT30254.1"/>
    <property type="molecule type" value="Genomic_DNA"/>
</dbReference>
<reference evidence="4" key="2">
    <citation type="journal article" date="2017" name="J. Anim. Genet.">
        <title>Multiple reference genome sequences of hot pepper reveal the massive evolution of plant disease resistance genes by retroduplication.</title>
        <authorList>
            <person name="Kim S."/>
            <person name="Park J."/>
            <person name="Yeom S.-I."/>
            <person name="Kim Y.-M."/>
            <person name="Seo E."/>
            <person name="Kim K.-T."/>
            <person name="Kim M.-S."/>
            <person name="Lee J.M."/>
            <person name="Cheong K."/>
            <person name="Shin H.-S."/>
            <person name="Kim S.-B."/>
            <person name="Han K."/>
            <person name="Lee J."/>
            <person name="Park M."/>
            <person name="Lee H.-A."/>
            <person name="Lee H.-Y."/>
            <person name="Lee Y."/>
            <person name="Oh S."/>
            <person name="Lee J.H."/>
            <person name="Choi E."/>
            <person name="Choi E."/>
            <person name="Lee S.E."/>
            <person name="Jeon J."/>
            <person name="Kim H."/>
            <person name="Choi G."/>
            <person name="Song H."/>
            <person name="Lee J."/>
            <person name="Lee S.-C."/>
            <person name="Kwon J.-K."/>
            <person name="Lee H.-Y."/>
            <person name="Koo N."/>
            <person name="Hong Y."/>
            <person name="Kim R.W."/>
            <person name="Kang W.-H."/>
            <person name="Huh J.H."/>
            <person name="Kang B.-C."/>
            <person name="Yang T.-J."/>
            <person name="Lee Y.-H."/>
            <person name="Bennetzen J.L."/>
            <person name="Choi D."/>
        </authorList>
    </citation>
    <scope>NUCLEOTIDE SEQUENCE [LARGE SCALE GENOMIC DNA]</scope>
    <source>
        <strain evidence="4">cv. PBC81</strain>
    </source>
</reference>
<evidence type="ECO:0000313" key="4">
    <source>
        <dbReference type="Proteomes" id="UP000224567"/>
    </source>
</evidence>
<reference evidence="3 4" key="1">
    <citation type="journal article" date="2017" name="Genome Biol.">
        <title>New reference genome sequences of hot pepper reveal the massive evolution of plant disease-resistance genes by retroduplication.</title>
        <authorList>
            <person name="Kim S."/>
            <person name="Park J."/>
            <person name="Yeom S.I."/>
            <person name="Kim Y.M."/>
            <person name="Seo E."/>
            <person name="Kim K.T."/>
            <person name="Kim M.S."/>
            <person name="Lee J.M."/>
            <person name="Cheong K."/>
            <person name="Shin H.S."/>
            <person name="Kim S.B."/>
            <person name="Han K."/>
            <person name="Lee J."/>
            <person name="Park M."/>
            <person name="Lee H.A."/>
            <person name="Lee H.Y."/>
            <person name="Lee Y."/>
            <person name="Oh S."/>
            <person name="Lee J.H."/>
            <person name="Choi E."/>
            <person name="Choi E."/>
            <person name="Lee S.E."/>
            <person name="Jeon J."/>
            <person name="Kim H."/>
            <person name="Choi G."/>
            <person name="Song H."/>
            <person name="Lee J."/>
            <person name="Lee S.C."/>
            <person name="Kwon J.K."/>
            <person name="Lee H.Y."/>
            <person name="Koo N."/>
            <person name="Hong Y."/>
            <person name="Kim R.W."/>
            <person name="Kang W.H."/>
            <person name="Huh J.H."/>
            <person name="Kang B.C."/>
            <person name="Yang T.J."/>
            <person name="Lee Y.H."/>
            <person name="Bennetzen J.L."/>
            <person name="Choi D."/>
        </authorList>
    </citation>
    <scope>NUCLEOTIDE SEQUENCE [LARGE SCALE GENOMIC DNA]</scope>
    <source>
        <strain evidence="4">cv. PBC81</strain>
    </source>
</reference>
<evidence type="ECO:0000313" key="3">
    <source>
        <dbReference type="EMBL" id="PHT30254.1"/>
    </source>
</evidence>
<dbReference type="Gene3D" id="1.10.600.10">
    <property type="entry name" value="Farnesyl Diphosphate Synthase"/>
    <property type="match status" value="2"/>
</dbReference>
<dbReference type="STRING" id="33114.A0A2G2VB98"/>
<sequence>MLRVETSWYINIYEKMPNANPLLLELAKLDFNIVQATHQQDLRYLSRWWKSSCLAEKLPFARDRIVEAFLWIVGTMFEPQHSNFRRMLTKVAALVTAIEDIYDVYGTLDELEVFTHAVRRMEVKAMDQLSDYMKLVGGFVQNLLIKEARWYYNECTPSLVEYMDNGWISVGIPVIVINAFFCVTNPITKEELESLNKYPDIIHWPSTMIRLADDLGTSSVHF</sequence>
<comment type="caution">
    <text evidence="3">The sequence shown here is derived from an EMBL/GenBank/DDBJ whole genome shotgun (WGS) entry which is preliminary data.</text>
</comment>